<dbReference type="PANTHER" id="PTHR35525">
    <property type="entry name" value="BLL6575 PROTEIN"/>
    <property type="match status" value="1"/>
</dbReference>
<evidence type="ECO:0000259" key="1">
    <source>
        <dbReference type="Pfam" id="PF11706"/>
    </source>
</evidence>
<reference evidence="3" key="1">
    <citation type="journal article" date="2019" name="Int. J. Syst. Evol. Microbiol.">
        <title>The Global Catalogue of Microorganisms (GCM) 10K type strain sequencing project: providing services to taxonomists for standard genome sequencing and annotation.</title>
        <authorList>
            <consortium name="The Broad Institute Genomics Platform"/>
            <consortium name="The Broad Institute Genome Sequencing Center for Infectious Disease"/>
            <person name="Wu L."/>
            <person name="Ma J."/>
        </authorList>
    </citation>
    <scope>NUCLEOTIDE SEQUENCE [LARGE SCALE GENOMIC DNA]</scope>
    <source>
        <strain evidence="3">KCTC 32255</strain>
    </source>
</reference>
<dbReference type="EMBL" id="JBHSXX010000001">
    <property type="protein sequence ID" value="MFC6865685.1"/>
    <property type="molecule type" value="Genomic_DNA"/>
</dbReference>
<dbReference type="Gene3D" id="1.10.3300.10">
    <property type="entry name" value="Jann2411-like domain"/>
    <property type="match status" value="1"/>
</dbReference>
<dbReference type="RefSeq" id="WP_345392233.1">
    <property type="nucleotide sequence ID" value="NZ_BAABLA010000007.1"/>
</dbReference>
<proteinExistence type="predicted"/>
<comment type="caution">
    <text evidence="2">The sequence shown here is derived from an EMBL/GenBank/DDBJ whole genome shotgun (WGS) entry which is preliminary data.</text>
</comment>
<sequence length="196" mass="21944">MQAGVRLLDSDDGRRFDFDPGSFCLELLLTGGPVQVHRTELLRGPGDIVEWVVQSRLARVAALDDVRVRPSELRELKDFRDVMWSVARGVARGDTVDREHLAHINDCASMDLNPELDPDTGARRWAAPITGDQILGAAARDAIELIGERASRVRECVADGCVLVFCDTSRPGNRRWCSMRRCGNRSKVKAYRNRQD</sequence>
<dbReference type="InterPro" id="IPR010852">
    <property type="entry name" value="ABATE"/>
</dbReference>
<dbReference type="InterPro" id="IPR021005">
    <property type="entry name" value="Znf_CGNR"/>
</dbReference>
<accession>A0ABW2BT27</accession>
<dbReference type="InterPro" id="IPR023286">
    <property type="entry name" value="ABATE_dom_sf"/>
</dbReference>
<dbReference type="PANTHER" id="PTHR35525:SF3">
    <property type="entry name" value="BLL6575 PROTEIN"/>
    <property type="match status" value="1"/>
</dbReference>
<dbReference type="Pfam" id="PF07336">
    <property type="entry name" value="ABATE"/>
    <property type="match status" value="1"/>
</dbReference>
<protein>
    <submittedName>
        <fullName evidence="2">CGNR zinc finger domain-containing protein</fullName>
    </submittedName>
</protein>
<dbReference type="SUPFAM" id="SSF160904">
    <property type="entry name" value="Jann2411-like"/>
    <property type="match status" value="1"/>
</dbReference>
<keyword evidence="3" id="KW-1185">Reference proteome</keyword>
<dbReference type="Pfam" id="PF11706">
    <property type="entry name" value="zf-CGNR"/>
    <property type="match status" value="1"/>
</dbReference>
<gene>
    <name evidence="2" type="ORF">ACFQGD_00845</name>
</gene>
<feature type="domain" description="Zinc finger CGNR" evidence="1">
    <location>
        <begin position="152"/>
        <end position="195"/>
    </location>
</feature>
<evidence type="ECO:0000313" key="3">
    <source>
        <dbReference type="Proteomes" id="UP001596337"/>
    </source>
</evidence>
<dbReference type="Proteomes" id="UP001596337">
    <property type="component" value="Unassembled WGS sequence"/>
</dbReference>
<name>A0ABW2BT27_9PSEU</name>
<evidence type="ECO:0000313" key="2">
    <source>
        <dbReference type="EMBL" id="MFC6865685.1"/>
    </source>
</evidence>
<organism evidence="2 3">
    <name type="scientific">Haloechinothrix salitolerans</name>
    <dbReference type="NCBI Taxonomy" id="926830"/>
    <lineage>
        <taxon>Bacteria</taxon>
        <taxon>Bacillati</taxon>
        <taxon>Actinomycetota</taxon>
        <taxon>Actinomycetes</taxon>
        <taxon>Pseudonocardiales</taxon>
        <taxon>Pseudonocardiaceae</taxon>
        <taxon>Haloechinothrix</taxon>
    </lineage>
</organism>